<dbReference type="SUPFAM" id="SSF48452">
    <property type="entry name" value="TPR-like"/>
    <property type="match status" value="1"/>
</dbReference>
<accession>A0ABR1FWZ7</accession>
<dbReference type="Gene3D" id="1.25.40.10">
    <property type="entry name" value="Tetratricopeptide repeat domain"/>
    <property type="match status" value="1"/>
</dbReference>
<gene>
    <name evidence="1" type="ORF">SO694_00057051</name>
</gene>
<comment type="caution">
    <text evidence="1">The sequence shown here is derived from an EMBL/GenBank/DDBJ whole genome shotgun (WGS) entry which is preliminary data.</text>
</comment>
<keyword evidence="2" id="KW-1185">Reference proteome</keyword>
<evidence type="ECO:0000313" key="1">
    <source>
        <dbReference type="EMBL" id="KAK7240537.1"/>
    </source>
</evidence>
<protein>
    <submittedName>
        <fullName evidence="1">Uncharacterized protein</fullName>
    </submittedName>
</protein>
<dbReference type="EMBL" id="JBBJCI010000210">
    <property type="protein sequence ID" value="KAK7240537.1"/>
    <property type="molecule type" value="Genomic_DNA"/>
</dbReference>
<organism evidence="1 2">
    <name type="scientific">Aureococcus anophagefferens</name>
    <name type="common">Harmful bloom alga</name>
    <dbReference type="NCBI Taxonomy" id="44056"/>
    <lineage>
        <taxon>Eukaryota</taxon>
        <taxon>Sar</taxon>
        <taxon>Stramenopiles</taxon>
        <taxon>Ochrophyta</taxon>
        <taxon>Pelagophyceae</taxon>
        <taxon>Pelagomonadales</taxon>
        <taxon>Pelagomonadaceae</taxon>
        <taxon>Aureococcus</taxon>
    </lineage>
</organism>
<proteinExistence type="predicted"/>
<evidence type="ECO:0000313" key="2">
    <source>
        <dbReference type="Proteomes" id="UP001363151"/>
    </source>
</evidence>
<sequence length="207" mass="22473">MEALKAQVLGGDLSPATLRKLADLVEKAETMAAESKLLKVDDDEKTVDVMYDDGGEDDDEISRKRILAVVAPKPEGRAIQLTTYLNLARCATRADRAKDAVSCCTLAGGIAAFDELLEHHLVTTKILRARAHLQQKHLKQALRDAKAAADLAPSDKNVVALNRDVEAAKKRALRENKKLAKEVTAWVESAQGKFSENGGNEADCAQQ</sequence>
<reference evidence="1 2" key="1">
    <citation type="submission" date="2024-03" db="EMBL/GenBank/DDBJ databases">
        <title>Aureococcus anophagefferens CCMP1851 and Kratosvirus quantuckense: Draft genome of a second virus-susceptible host strain in the model system.</title>
        <authorList>
            <person name="Chase E."/>
            <person name="Truchon A.R."/>
            <person name="Schepens W."/>
            <person name="Wilhelm S.W."/>
        </authorList>
    </citation>
    <scope>NUCLEOTIDE SEQUENCE [LARGE SCALE GENOMIC DNA]</scope>
    <source>
        <strain evidence="1 2">CCMP1851</strain>
    </source>
</reference>
<dbReference type="InterPro" id="IPR011990">
    <property type="entry name" value="TPR-like_helical_dom_sf"/>
</dbReference>
<name>A0ABR1FWZ7_AURAN</name>
<dbReference type="Proteomes" id="UP001363151">
    <property type="component" value="Unassembled WGS sequence"/>
</dbReference>